<dbReference type="PROSITE" id="PS50157">
    <property type="entry name" value="ZINC_FINGER_C2H2_2"/>
    <property type="match status" value="5"/>
</dbReference>
<dbReference type="PANTHER" id="PTHR24379:SF121">
    <property type="entry name" value="C2H2-TYPE DOMAIN-CONTAINING PROTEIN"/>
    <property type="match status" value="1"/>
</dbReference>
<dbReference type="Pfam" id="PF07776">
    <property type="entry name" value="zf-AD"/>
    <property type="match status" value="1"/>
</dbReference>
<keyword evidence="13" id="KW-1185">Reference proteome</keyword>
<dbReference type="OMA" id="RCEPCNM"/>
<evidence type="ECO:0000313" key="13">
    <source>
        <dbReference type="Proteomes" id="UP000504633"/>
    </source>
</evidence>
<dbReference type="SMART" id="SM00355">
    <property type="entry name" value="ZnF_C2H2"/>
    <property type="match status" value="5"/>
</dbReference>
<keyword evidence="7" id="KW-0804">Transcription</keyword>
<evidence type="ECO:0000256" key="3">
    <source>
        <dbReference type="ARBA" id="ARBA00022737"/>
    </source>
</evidence>
<reference evidence="14" key="1">
    <citation type="submission" date="2025-08" db="UniProtKB">
        <authorList>
            <consortium name="RefSeq"/>
        </authorList>
    </citation>
    <scope>IDENTIFICATION</scope>
    <source>
        <strain evidence="14">15085-1641.00</strain>
        <tissue evidence="14">Whole body</tissue>
    </source>
</reference>
<dbReference type="InterPro" id="IPR012934">
    <property type="entry name" value="Znf_AD"/>
</dbReference>
<keyword evidence="2 10" id="KW-0479">Metal-binding</keyword>
<feature type="domain" description="C2H2-type" evidence="11">
    <location>
        <begin position="239"/>
        <end position="266"/>
    </location>
</feature>
<feature type="domain" description="ZAD" evidence="12">
    <location>
        <begin position="6"/>
        <end position="82"/>
    </location>
</feature>
<dbReference type="FunFam" id="3.30.160.60:FF:000870">
    <property type="entry name" value="zinc finger protein 197 isoform X1"/>
    <property type="match status" value="1"/>
</dbReference>
<feature type="binding site" evidence="10">
    <location>
        <position position="55"/>
    </location>
    <ligand>
        <name>Zn(2+)</name>
        <dbReference type="ChEBI" id="CHEBI:29105"/>
    </ligand>
</feature>
<dbReference type="AlphaFoldDB" id="A0A6J1MPC8"/>
<dbReference type="KEGG" id="dhe:111604863"/>
<dbReference type="Proteomes" id="UP000504633">
    <property type="component" value="Unplaced"/>
</dbReference>
<comment type="subcellular location">
    <subcellularLocation>
        <location evidence="1">Nucleus</location>
    </subcellularLocation>
</comment>
<evidence type="ECO:0000256" key="4">
    <source>
        <dbReference type="ARBA" id="ARBA00022771"/>
    </source>
</evidence>
<dbReference type="OrthoDB" id="7849674at2759"/>
<feature type="binding site" evidence="10">
    <location>
        <position position="58"/>
    </location>
    <ligand>
        <name>Zn(2+)</name>
        <dbReference type="ChEBI" id="CHEBI:29105"/>
    </ligand>
</feature>
<dbReference type="SUPFAM" id="SSF57667">
    <property type="entry name" value="beta-beta-alpha zinc fingers"/>
    <property type="match status" value="3"/>
</dbReference>
<dbReference type="GO" id="GO:0005634">
    <property type="term" value="C:nucleus"/>
    <property type="evidence" value="ECO:0007669"/>
    <property type="project" value="UniProtKB-SubCell"/>
</dbReference>
<sequence length="343" mass="40788">MDSLHDVCRVCANKIKDKKRQQHIFNYLRGKLLQNLKLITGVELFPNEGLPKYICDRCGNELDLAIKFRERCIFSQKYLNEMHAKIHNKSVVSTAERELHEDLIDEEQLEYIDEEVQILEDNYEIPQDDVTEELVDEEFVEETDDAEEEDTEEQMNKEKRHWVLLEDNRPTKRLRNFFICEECGEYFNDEDEYNEHAKGHVQHKESKRFFPCYKCPANFNTKIALKLHRQEQHSGDRLFKCSTCGETFLQHSAKQRHEKAHINERPYPCLECDKFFKSVSELSAHSASHDIRKFRCEPCNMDFTTRMNLVAHSNTYPHKRTMQQMQDEINLLYGENQDLAEIN</sequence>
<feature type="domain" description="C2H2-type" evidence="11">
    <location>
        <begin position="294"/>
        <end position="321"/>
    </location>
</feature>
<evidence type="ECO:0000256" key="2">
    <source>
        <dbReference type="ARBA" id="ARBA00022723"/>
    </source>
</evidence>
<gene>
    <name evidence="14" type="primary">LOC111604863</name>
</gene>
<dbReference type="InterPro" id="IPR013087">
    <property type="entry name" value="Znf_C2H2_type"/>
</dbReference>
<evidence type="ECO:0000256" key="5">
    <source>
        <dbReference type="ARBA" id="ARBA00022833"/>
    </source>
</evidence>
<feature type="domain" description="C2H2-type" evidence="11">
    <location>
        <begin position="267"/>
        <end position="294"/>
    </location>
</feature>
<accession>A0A6J1MPC8</accession>
<dbReference type="Gene3D" id="3.30.160.60">
    <property type="entry name" value="Classic Zinc Finger"/>
    <property type="match status" value="4"/>
</dbReference>
<dbReference type="SUPFAM" id="SSF57716">
    <property type="entry name" value="Glucocorticoid receptor-like (DNA-binding domain)"/>
    <property type="match status" value="1"/>
</dbReference>
<evidence type="ECO:0000256" key="10">
    <source>
        <dbReference type="PROSITE-ProRule" id="PRU01263"/>
    </source>
</evidence>
<dbReference type="PANTHER" id="PTHR24379">
    <property type="entry name" value="KRAB AND ZINC FINGER DOMAIN-CONTAINING"/>
    <property type="match status" value="1"/>
</dbReference>
<keyword evidence="3" id="KW-0677">Repeat</keyword>
<keyword evidence="4 9" id="KW-0863">Zinc-finger</keyword>
<dbReference type="GeneID" id="111604863"/>
<keyword evidence="5 10" id="KW-0862">Zinc</keyword>
<evidence type="ECO:0000313" key="14">
    <source>
        <dbReference type="RefSeq" id="XP_023178865.1"/>
    </source>
</evidence>
<dbReference type="InterPro" id="IPR036236">
    <property type="entry name" value="Znf_C2H2_sf"/>
</dbReference>
<dbReference type="PROSITE" id="PS51915">
    <property type="entry name" value="ZAD"/>
    <property type="match status" value="1"/>
</dbReference>
<feature type="binding site" evidence="10">
    <location>
        <position position="11"/>
    </location>
    <ligand>
        <name>Zn(2+)</name>
        <dbReference type="ChEBI" id="CHEBI:29105"/>
    </ligand>
</feature>
<name>A0A6J1MPC8_DROHY</name>
<keyword evidence="8" id="KW-0539">Nucleus</keyword>
<keyword evidence="6" id="KW-0805">Transcription regulation</keyword>
<evidence type="ECO:0000256" key="1">
    <source>
        <dbReference type="ARBA" id="ARBA00004123"/>
    </source>
</evidence>
<dbReference type="SMART" id="SM00868">
    <property type="entry name" value="zf-AD"/>
    <property type="match status" value="1"/>
</dbReference>
<dbReference type="RefSeq" id="XP_023178865.1">
    <property type="nucleotide sequence ID" value="XM_023323097.2"/>
</dbReference>
<protein>
    <submittedName>
        <fullName evidence="14">Zinc finger protein 436</fullName>
    </submittedName>
</protein>
<dbReference type="GO" id="GO:0008270">
    <property type="term" value="F:zinc ion binding"/>
    <property type="evidence" value="ECO:0007669"/>
    <property type="project" value="UniProtKB-UniRule"/>
</dbReference>
<evidence type="ECO:0000256" key="6">
    <source>
        <dbReference type="ARBA" id="ARBA00023015"/>
    </source>
</evidence>
<feature type="domain" description="C2H2-type" evidence="11">
    <location>
        <begin position="210"/>
        <end position="238"/>
    </location>
</feature>
<evidence type="ECO:0000259" key="11">
    <source>
        <dbReference type="PROSITE" id="PS50157"/>
    </source>
</evidence>
<evidence type="ECO:0000256" key="7">
    <source>
        <dbReference type="ARBA" id="ARBA00023163"/>
    </source>
</evidence>
<evidence type="ECO:0000256" key="9">
    <source>
        <dbReference type="PROSITE-ProRule" id="PRU00042"/>
    </source>
</evidence>
<evidence type="ECO:0000259" key="12">
    <source>
        <dbReference type="PROSITE" id="PS51915"/>
    </source>
</evidence>
<dbReference type="Pfam" id="PF00096">
    <property type="entry name" value="zf-C2H2"/>
    <property type="match status" value="1"/>
</dbReference>
<feature type="domain" description="C2H2-type" evidence="11">
    <location>
        <begin position="178"/>
        <end position="205"/>
    </location>
</feature>
<evidence type="ECO:0000256" key="8">
    <source>
        <dbReference type="ARBA" id="ARBA00023242"/>
    </source>
</evidence>
<feature type="binding site" evidence="10">
    <location>
        <position position="8"/>
    </location>
    <ligand>
        <name>Zn(2+)</name>
        <dbReference type="ChEBI" id="CHEBI:29105"/>
    </ligand>
</feature>
<organism evidence="13 14">
    <name type="scientific">Drosophila hydei</name>
    <name type="common">Fruit fly</name>
    <dbReference type="NCBI Taxonomy" id="7224"/>
    <lineage>
        <taxon>Eukaryota</taxon>
        <taxon>Metazoa</taxon>
        <taxon>Ecdysozoa</taxon>
        <taxon>Arthropoda</taxon>
        <taxon>Hexapoda</taxon>
        <taxon>Insecta</taxon>
        <taxon>Pterygota</taxon>
        <taxon>Neoptera</taxon>
        <taxon>Endopterygota</taxon>
        <taxon>Diptera</taxon>
        <taxon>Brachycera</taxon>
        <taxon>Muscomorpha</taxon>
        <taxon>Ephydroidea</taxon>
        <taxon>Drosophilidae</taxon>
        <taxon>Drosophila</taxon>
    </lineage>
</organism>
<proteinExistence type="predicted"/>
<dbReference type="PROSITE" id="PS00028">
    <property type="entry name" value="ZINC_FINGER_C2H2_1"/>
    <property type="match status" value="5"/>
</dbReference>
<dbReference type="Gene3D" id="3.40.1800.20">
    <property type="match status" value="1"/>
</dbReference>